<name>A0A7W4Z6C0_9GAMM</name>
<feature type="domain" description="CBS" evidence="3">
    <location>
        <begin position="10"/>
        <end position="69"/>
    </location>
</feature>
<keyword evidence="5" id="KW-1185">Reference proteome</keyword>
<dbReference type="SMART" id="SM00116">
    <property type="entry name" value="CBS"/>
    <property type="match status" value="2"/>
</dbReference>
<dbReference type="InterPro" id="IPR046342">
    <property type="entry name" value="CBS_dom_sf"/>
</dbReference>
<proteinExistence type="predicted"/>
<dbReference type="InterPro" id="IPR051257">
    <property type="entry name" value="Diverse_CBS-Domain"/>
</dbReference>
<reference evidence="4 5" key="1">
    <citation type="submission" date="2020-08" db="EMBL/GenBank/DDBJ databases">
        <title>Genomic Encyclopedia of Type Strains, Phase III (KMG-III): the genomes of soil and plant-associated and newly described type strains.</title>
        <authorList>
            <person name="Whitman W."/>
        </authorList>
    </citation>
    <scope>NUCLEOTIDE SEQUENCE [LARGE SCALE GENOMIC DNA]</scope>
    <source>
        <strain evidence="4 5">CECT 8654</strain>
    </source>
</reference>
<protein>
    <submittedName>
        <fullName evidence="4">CBS domain-containing protein</fullName>
    </submittedName>
</protein>
<evidence type="ECO:0000256" key="1">
    <source>
        <dbReference type="ARBA" id="ARBA00023122"/>
    </source>
</evidence>
<dbReference type="CDD" id="cd04629">
    <property type="entry name" value="CBS_pair_bac"/>
    <property type="match status" value="1"/>
</dbReference>
<organism evidence="4 5">
    <name type="scientific">Litorivivens lipolytica</name>
    <dbReference type="NCBI Taxonomy" id="1524264"/>
    <lineage>
        <taxon>Bacteria</taxon>
        <taxon>Pseudomonadati</taxon>
        <taxon>Pseudomonadota</taxon>
        <taxon>Gammaproteobacteria</taxon>
        <taxon>Litorivivens</taxon>
    </lineage>
</organism>
<comment type="caution">
    <text evidence="4">The sequence shown here is derived from an EMBL/GenBank/DDBJ whole genome shotgun (WGS) entry which is preliminary data.</text>
</comment>
<dbReference type="AlphaFoldDB" id="A0A7W4Z6C0"/>
<evidence type="ECO:0000313" key="4">
    <source>
        <dbReference type="EMBL" id="MBB3046756.1"/>
    </source>
</evidence>
<evidence type="ECO:0000259" key="3">
    <source>
        <dbReference type="PROSITE" id="PS51371"/>
    </source>
</evidence>
<sequence length="135" mass="14879">MTQILVKDVMIDNPPAVKCGEALDSAVDKLIKHKLLGLPVIDDKKQVVGFLSEQDCIHTMLISSYHCEESRSVDDIMSHQVLTVGPNESIIDVAQRMGKEKPKSYPVVAEGKLIGLLTRGNILQALWENHAECST</sequence>
<accession>A0A7W4Z6C0</accession>
<dbReference type="EMBL" id="JACHWY010000001">
    <property type="protein sequence ID" value="MBB3046756.1"/>
    <property type="molecule type" value="Genomic_DNA"/>
</dbReference>
<dbReference type="PANTHER" id="PTHR43080:SF2">
    <property type="entry name" value="CBS DOMAIN-CONTAINING PROTEIN"/>
    <property type="match status" value="1"/>
</dbReference>
<dbReference type="Gene3D" id="3.10.580.10">
    <property type="entry name" value="CBS-domain"/>
    <property type="match status" value="1"/>
</dbReference>
<dbReference type="Proteomes" id="UP000537130">
    <property type="component" value="Unassembled WGS sequence"/>
</dbReference>
<dbReference type="InterPro" id="IPR044729">
    <property type="entry name" value="CBS_bac"/>
</dbReference>
<dbReference type="PROSITE" id="PS51371">
    <property type="entry name" value="CBS"/>
    <property type="match status" value="2"/>
</dbReference>
<dbReference type="SUPFAM" id="SSF54631">
    <property type="entry name" value="CBS-domain pair"/>
    <property type="match status" value="1"/>
</dbReference>
<dbReference type="RefSeq" id="WP_183409428.1">
    <property type="nucleotide sequence ID" value="NZ_JACHWY010000001.1"/>
</dbReference>
<dbReference type="InterPro" id="IPR000644">
    <property type="entry name" value="CBS_dom"/>
</dbReference>
<dbReference type="Pfam" id="PF00571">
    <property type="entry name" value="CBS"/>
    <property type="match status" value="2"/>
</dbReference>
<evidence type="ECO:0000313" key="5">
    <source>
        <dbReference type="Proteomes" id="UP000537130"/>
    </source>
</evidence>
<keyword evidence="1 2" id="KW-0129">CBS domain</keyword>
<evidence type="ECO:0000256" key="2">
    <source>
        <dbReference type="PROSITE-ProRule" id="PRU00703"/>
    </source>
</evidence>
<feature type="domain" description="CBS" evidence="3">
    <location>
        <begin position="77"/>
        <end position="132"/>
    </location>
</feature>
<dbReference type="PANTHER" id="PTHR43080">
    <property type="entry name" value="CBS DOMAIN-CONTAINING PROTEIN CBSX3, MITOCHONDRIAL"/>
    <property type="match status" value="1"/>
</dbReference>
<gene>
    <name evidence="4" type="ORF">FHR99_000992</name>
</gene>